<dbReference type="GO" id="GO:0016740">
    <property type="term" value="F:transferase activity"/>
    <property type="evidence" value="ECO:0007669"/>
    <property type="project" value="UniProtKB-KW"/>
</dbReference>
<dbReference type="PANTHER" id="PTHR34144:SF7">
    <property type="entry name" value="EXPORT PROTEIN (CAP59), PUTATIVE (AFU_ORTHOLOGUE AFUA_7G05020)-RELATED"/>
    <property type="match status" value="1"/>
</dbReference>
<dbReference type="AlphaFoldDB" id="A0A6A7C2L9"/>
<dbReference type="InterPro" id="IPR021047">
    <property type="entry name" value="Mannosyltransferase_CMT1"/>
</dbReference>
<gene>
    <name evidence="1" type="ORF">K470DRAFT_256886</name>
</gene>
<keyword evidence="2" id="KW-1185">Reference proteome</keyword>
<evidence type="ECO:0000313" key="1">
    <source>
        <dbReference type="EMBL" id="KAF2861512.1"/>
    </source>
</evidence>
<dbReference type="EMBL" id="MU005972">
    <property type="protein sequence ID" value="KAF2861512.1"/>
    <property type="molecule type" value="Genomic_DNA"/>
</dbReference>
<evidence type="ECO:0000313" key="2">
    <source>
        <dbReference type="Proteomes" id="UP000799421"/>
    </source>
</evidence>
<reference evidence="1" key="1">
    <citation type="journal article" date="2020" name="Stud. Mycol.">
        <title>101 Dothideomycetes genomes: a test case for predicting lifestyles and emergence of pathogens.</title>
        <authorList>
            <person name="Haridas S."/>
            <person name="Albert R."/>
            <person name="Binder M."/>
            <person name="Bloem J."/>
            <person name="Labutti K."/>
            <person name="Salamov A."/>
            <person name="Andreopoulos B."/>
            <person name="Baker S."/>
            <person name="Barry K."/>
            <person name="Bills G."/>
            <person name="Bluhm B."/>
            <person name="Cannon C."/>
            <person name="Castanera R."/>
            <person name="Culley D."/>
            <person name="Daum C."/>
            <person name="Ezra D."/>
            <person name="Gonzalez J."/>
            <person name="Henrissat B."/>
            <person name="Kuo A."/>
            <person name="Liang C."/>
            <person name="Lipzen A."/>
            <person name="Lutzoni F."/>
            <person name="Magnuson J."/>
            <person name="Mondo S."/>
            <person name="Nolan M."/>
            <person name="Ohm R."/>
            <person name="Pangilinan J."/>
            <person name="Park H.-J."/>
            <person name="Ramirez L."/>
            <person name="Alfaro M."/>
            <person name="Sun H."/>
            <person name="Tritt A."/>
            <person name="Yoshinaga Y."/>
            <person name="Zwiers L.-H."/>
            <person name="Turgeon B."/>
            <person name="Goodwin S."/>
            <person name="Spatafora J."/>
            <person name="Crous P."/>
            <person name="Grigoriev I."/>
        </authorList>
    </citation>
    <scope>NUCLEOTIDE SEQUENCE</scope>
    <source>
        <strain evidence="1">CBS 480.64</strain>
    </source>
</reference>
<keyword evidence="1" id="KW-0808">Transferase</keyword>
<dbReference type="PANTHER" id="PTHR34144">
    <property type="entry name" value="CHROMOSOME 8, WHOLE GENOME SHOTGUN SEQUENCE"/>
    <property type="match status" value="1"/>
</dbReference>
<accession>A0A6A7C2L9</accession>
<sequence>MLIRPRWSRVVRMVYGILAVLSTWTLLDVVNVHRPQLIPPPPFGPNERIFIASIHWTDEAVLRARWAPAVASLARTLGSDNVFVSIYESGSFDDTKGALQLLNEDLSHSHIPHRIILDDAMHRDEVEKQPATSGWIQMPQSQQFRANWTHWFTLEKGHWVPRRIPYLARLRNRVMEPLTELQRDEGKVFDKILWLNDVVFDTDDVKRLLATNDGVYAAACALDFKRPPSFYDTFALRDWEGYAPISDVWPYFRSKTSRKPMIKGQPVPVSSCWNGMVMLDAKPFYQNLQFRAIDDSLAKSHLEGSECCLIHYDNPLTGKAGVWVNPNVRVTYDAAAYGRVKGGVWPKWPWNIVAGIWKNRFNRWCSRGHRDEKRVIAKRLAQWQGKEPGADCLIDEMHIMLWNGWGHA</sequence>
<protein>
    <submittedName>
        <fullName evidence="1">Glycosyltransferase family 69 protein</fullName>
    </submittedName>
</protein>
<proteinExistence type="predicted"/>
<name>A0A6A7C2L9_9PEZI</name>
<dbReference type="Pfam" id="PF11735">
    <property type="entry name" value="CAP59_mtransfer"/>
    <property type="match status" value="1"/>
</dbReference>
<dbReference type="Proteomes" id="UP000799421">
    <property type="component" value="Unassembled WGS sequence"/>
</dbReference>
<dbReference type="OrthoDB" id="262547at2759"/>
<organism evidence="1 2">
    <name type="scientific">Piedraia hortae CBS 480.64</name>
    <dbReference type="NCBI Taxonomy" id="1314780"/>
    <lineage>
        <taxon>Eukaryota</taxon>
        <taxon>Fungi</taxon>
        <taxon>Dikarya</taxon>
        <taxon>Ascomycota</taxon>
        <taxon>Pezizomycotina</taxon>
        <taxon>Dothideomycetes</taxon>
        <taxon>Dothideomycetidae</taxon>
        <taxon>Capnodiales</taxon>
        <taxon>Piedraiaceae</taxon>
        <taxon>Piedraia</taxon>
    </lineage>
</organism>